<evidence type="ECO:0000313" key="4">
    <source>
        <dbReference type="Proteomes" id="UP001597343"/>
    </source>
</evidence>
<dbReference type="SUPFAM" id="SSF53955">
    <property type="entry name" value="Lysozyme-like"/>
    <property type="match status" value="1"/>
</dbReference>
<dbReference type="InterPro" id="IPR008258">
    <property type="entry name" value="Transglycosylase_SLT_dom_1"/>
</dbReference>
<gene>
    <name evidence="3" type="ORF">ACFSOY_03605</name>
</gene>
<reference evidence="4" key="1">
    <citation type="journal article" date="2019" name="Int. J. Syst. Evol. Microbiol.">
        <title>The Global Catalogue of Microorganisms (GCM) 10K type strain sequencing project: providing services to taxonomists for standard genome sequencing and annotation.</title>
        <authorList>
            <consortium name="The Broad Institute Genomics Platform"/>
            <consortium name="The Broad Institute Genome Sequencing Center for Infectious Disease"/>
            <person name="Wu L."/>
            <person name="Ma J."/>
        </authorList>
    </citation>
    <scope>NUCLEOTIDE SEQUENCE [LARGE SCALE GENOMIC DNA]</scope>
    <source>
        <strain evidence="4">CGMCC 1.13574</strain>
    </source>
</reference>
<dbReference type="InterPro" id="IPR023346">
    <property type="entry name" value="Lysozyme-like_dom_sf"/>
</dbReference>
<organism evidence="3 4">
    <name type="scientific">Tumebacillus lipolyticus</name>
    <dbReference type="NCBI Taxonomy" id="1280370"/>
    <lineage>
        <taxon>Bacteria</taxon>
        <taxon>Bacillati</taxon>
        <taxon>Bacillota</taxon>
        <taxon>Bacilli</taxon>
        <taxon>Bacillales</taxon>
        <taxon>Alicyclobacillaceae</taxon>
        <taxon>Tumebacillus</taxon>
    </lineage>
</organism>
<dbReference type="EMBL" id="JBHUIO010000002">
    <property type="protein sequence ID" value="MFD2169103.1"/>
    <property type="molecule type" value="Genomic_DNA"/>
</dbReference>
<accession>A0ABW4ZSZ2</accession>
<evidence type="ECO:0000313" key="3">
    <source>
        <dbReference type="EMBL" id="MFD2169103.1"/>
    </source>
</evidence>
<comment type="caution">
    <text evidence="3">The sequence shown here is derived from an EMBL/GenBank/DDBJ whole genome shotgun (WGS) entry which is preliminary data.</text>
</comment>
<feature type="domain" description="Transglycosylase SLT" evidence="2">
    <location>
        <begin position="91"/>
        <end position="189"/>
    </location>
</feature>
<comment type="similarity">
    <text evidence="1">Belongs to the transglycosylase Slt family.</text>
</comment>
<sequence>MDVKLLAALMRTQMASPLGTNSSITGSGSDFSMLLAELLASQGDALSSSDLPAQTNMRTRTLPFSLGMANGYGQSFGRVTSFGGSTDFDELIRSAALRHGVDPQLVRAVVRQESGFNPYATSSVGAGGLMQLMPATARSLGVENVYDPAQNLDGGVRYLKQMLDRYDGNVATALAAYNAGPGNVDRYGGIPPFGETTRYVRNILSSFQSIG</sequence>
<dbReference type="RefSeq" id="WP_386044153.1">
    <property type="nucleotide sequence ID" value="NZ_JBHUIO010000002.1"/>
</dbReference>
<dbReference type="CDD" id="cd00254">
    <property type="entry name" value="LT-like"/>
    <property type="match status" value="1"/>
</dbReference>
<dbReference type="PROSITE" id="PS00922">
    <property type="entry name" value="TRANSGLYCOSYLASE"/>
    <property type="match status" value="1"/>
</dbReference>
<keyword evidence="4" id="KW-1185">Reference proteome</keyword>
<dbReference type="Gene3D" id="1.10.530.10">
    <property type="match status" value="1"/>
</dbReference>
<name>A0ABW4ZSZ2_9BACL</name>
<evidence type="ECO:0000256" key="1">
    <source>
        <dbReference type="ARBA" id="ARBA00007734"/>
    </source>
</evidence>
<dbReference type="InterPro" id="IPR000189">
    <property type="entry name" value="Transglyc_AS"/>
</dbReference>
<proteinExistence type="inferred from homology"/>
<dbReference type="PANTHER" id="PTHR37423:SF2">
    <property type="entry name" value="MEMBRANE-BOUND LYTIC MUREIN TRANSGLYCOSYLASE C"/>
    <property type="match status" value="1"/>
</dbReference>
<dbReference type="Proteomes" id="UP001597343">
    <property type="component" value="Unassembled WGS sequence"/>
</dbReference>
<protein>
    <submittedName>
        <fullName evidence="3">Lytic transglycosylase domain-containing protein</fullName>
    </submittedName>
</protein>
<dbReference type="PANTHER" id="PTHR37423">
    <property type="entry name" value="SOLUBLE LYTIC MUREIN TRANSGLYCOSYLASE-RELATED"/>
    <property type="match status" value="1"/>
</dbReference>
<dbReference type="Pfam" id="PF01464">
    <property type="entry name" value="SLT"/>
    <property type="match status" value="1"/>
</dbReference>
<evidence type="ECO:0000259" key="2">
    <source>
        <dbReference type="Pfam" id="PF01464"/>
    </source>
</evidence>